<dbReference type="AlphaFoldDB" id="A0AAJ0HGZ3"/>
<comment type="caution">
    <text evidence="2">The sequence shown here is derived from an EMBL/GenBank/DDBJ whole genome shotgun (WGS) entry which is preliminary data.</text>
</comment>
<reference evidence="2" key="1">
    <citation type="journal article" date="2023" name="Mol. Phylogenet. Evol.">
        <title>Genome-scale phylogeny and comparative genomics of the fungal order Sordariales.</title>
        <authorList>
            <person name="Hensen N."/>
            <person name="Bonometti L."/>
            <person name="Westerberg I."/>
            <person name="Brannstrom I.O."/>
            <person name="Guillou S."/>
            <person name="Cros-Aarteil S."/>
            <person name="Calhoun S."/>
            <person name="Haridas S."/>
            <person name="Kuo A."/>
            <person name="Mondo S."/>
            <person name="Pangilinan J."/>
            <person name="Riley R."/>
            <person name="LaButti K."/>
            <person name="Andreopoulos B."/>
            <person name="Lipzen A."/>
            <person name="Chen C."/>
            <person name="Yan M."/>
            <person name="Daum C."/>
            <person name="Ng V."/>
            <person name="Clum A."/>
            <person name="Steindorff A."/>
            <person name="Ohm R.A."/>
            <person name="Martin F."/>
            <person name="Silar P."/>
            <person name="Natvig D.O."/>
            <person name="Lalanne C."/>
            <person name="Gautier V."/>
            <person name="Ament-Velasquez S.L."/>
            <person name="Kruys A."/>
            <person name="Hutchinson M.I."/>
            <person name="Powell A.J."/>
            <person name="Barry K."/>
            <person name="Miller A.N."/>
            <person name="Grigoriev I.V."/>
            <person name="Debuchy R."/>
            <person name="Gladieux P."/>
            <person name="Hiltunen Thoren M."/>
            <person name="Johannesson H."/>
        </authorList>
    </citation>
    <scope>NUCLEOTIDE SEQUENCE</scope>
    <source>
        <strain evidence="2">CBS 955.72</strain>
    </source>
</reference>
<evidence type="ECO:0000256" key="1">
    <source>
        <dbReference type="SAM" id="SignalP"/>
    </source>
</evidence>
<feature type="chain" id="PRO_5042606482" evidence="1">
    <location>
        <begin position="23"/>
        <end position="122"/>
    </location>
</feature>
<dbReference type="EMBL" id="JAUIQD010000004">
    <property type="protein sequence ID" value="KAK3352454.1"/>
    <property type="molecule type" value="Genomic_DNA"/>
</dbReference>
<accession>A0AAJ0HGZ3</accession>
<gene>
    <name evidence="2" type="ORF">B0T25DRAFT_517719</name>
</gene>
<evidence type="ECO:0000313" key="3">
    <source>
        <dbReference type="Proteomes" id="UP001275084"/>
    </source>
</evidence>
<proteinExistence type="predicted"/>
<protein>
    <submittedName>
        <fullName evidence="2">Uncharacterized protein</fullName>
    </submittedName>
</protein>
<name>A0AAJ0HGZ3_9PEZI</name>
<evidence type="ECO:0000313" key="2">
    <source>
        <dbReference type="EMBL" id="KAK3352454.1"/>
    </source>
</evidence>
<organism evidence="2 3">
    <name type="scientific">Lasiosphaeria hispida</name>
    <dbReference type="NCBI Taxonomy" id="260671"/>
    <lineage>
        <taxon>Eukaryota</taxon>
        <taxon>Fungi</taxon>
        <taxon>Dikarya</taxon>
        <taxon>Ascomycota</taxon>
        <taxon>Pezizomycotina</taxon>
        <taxon>Sordariomycetes</taxon>
        <taxon>Sordariomycetidae</taxon>
        <taxon>Sordariales</taxon>
        <taxon>Lasiosphaeriaceae</taxon>
        <taxon>Lasiosphaeria</taxon>
    </lineage>
</organism>
<keyword evidence="1" id="KW-0732">Signal</keyword>
<sequence>MQLISTLLALSALAAGTATAAAVDPRILYMGWFYTGVPAQCPIETPERFLFGLGSDSPACRNFYNNATYGAINVEYWIPQCLLTVHNTVDCSDPGIASGTGGCWSPPGGIKAYTATCPWKNW</sequence>
<feature type="signal peptide" evidence="1">
    <location>
        <begin position="1"/>
        <end position="22"/>
    </location>
</feature>
<dbReference type="Proteomes" id="UP001275084">
    <property type="component" value="Unassembled WGS sequence"/>
</dbReference>
<reference evidence="2" key="2">
    <citation type="submission" date="2023-06" db="EMBL/GenBank/DDBJ databases">
        <authorList>
            <consortium name="Lawrence Berkeley National Laboratory"/>
            <person name="Haridas S."/>
            <person name="Hensen N."/>
            <person name="Bonometti L."/>
            <person name="Westerberg I."/>
            <person name="Brannstrom I.O."/>
            <person name="Guillou S."/>
            <person name="Cros-Aarteil S."/>
            <person name="Calhoun S."/>
            <person name="Kuo A."/>
            <person name="Mondo S."/>
            <person name="Pangilinan J."/>
            <person name="Riley R."/>
            <person name="Labutti K."/>
            <person name="Andreopoulos B."/>
            <person name="Lipzen A."/>
            <person name="Chen C."/>
            <person name="Yanf M."/>
            <person name="Daum C."/>
            <person name="Ng V."/>
            <person name="Clum A."/>
            <person name="Steindorff A."/>
            <person name="Ohm R."/>
            <person name="Martin F."/>
            <person name="Silar P."/>
            <person name="Natvig D."/>
            <person name="Lalanne C."/>
            <person name="Gautier V."/>
            <person name="Ament-Velasquez S.L."/>
            <person name="Kruys A."/>
            <person name="Hutchinson M.I."/>
            <person name="Powell A.J."/>
            <person name="Barry K."/>
            <person name="Miller A.N."/>
            <person name="Grigoriev I.V."/>
            <person name="Debuchy R."/>
            <person name="Gladieux P."/>
            <person name="Thoren M.H."/>
            <person name="Johannesson H."/>
        </authorList>
    </citation>
    <scope>NUCLEOTIDE SEQUENCE</scope>
    <source>
        <strain evidence="2">CBS 955.72</strain>
    </source>
</reference>
<keyword evidence="3" id="KW-1185">Reference proteome</keyword>